<dbReference type="Gene3D" id="6.10.140.470">
    <property type="match status" value="1"/>
</dbReference>
<reference evidence="2 3" key="1">
    <citation type="submission" date="2022-12" db="EMBL/GenBank/DDBJ databases">
        <title>Chromosome-level genome of Tegillarca granosa.</title>
        <authorList>
            <person name="Kim J."/>
        </authorList>
    </citation>
    <scope>NUCLEOTIDE SEQUENCE [LARGE SCALE GENOMIC DNA]</scope>
    <source>
        <strain evidence="2">Teg-2019</strain>
        <tissue evidence="2">Adductor muscle</tissue>
    </source>
</reference>
<dbReference type="EMBL" id="JARBDR010000342">
    <property type="protein sequence ID" value="KAJ8313958.1"/>
    <property type="molecule type" value="Genomic_DNA"/>
</dbReference>
<organism evidence="2 3">
    <name type="scientific">Tegillarca granosa</name>
    <name type="common">Malaysian cockle</name>
    <name type="synonym">Anadara granosa</name>
    <dbReference type="NCBI Taxonomy" id="220873"/>
    <lineage>
        <taxon>Eukaryota</taxon>
        <taxon>Metazoa</taxon>
        <taxon>Spiralia</taxon>
        <taxon>Lophotrochozoa</taxon>
        <taxon>Mollusca</taxon>
        <taxon>Bivalvia</taxon>
        <taxon>Autobranchia</taxon>
        <taxon>Pteriomorphia</taxon>
        <taxon>Arcoida</taxon>
        <taxon>Arcoidea</taxon>
        <taxon>Arcidae</taxon>
        <taxon>Tegillarca</taxon>
    </lineage>
</organism>
<evidence type="ECO:0000259" key="1">
    <source>
        <dbReference type="Pfam" id="PF25610"/>
    </source>
</evidence>
<dbReference type="InterPro" id="IPR057870">
    <property type="entry name" value="HR1_TOCA"/>
</dbReference>
<keyword evidence="3" id="KW-1185">Reference proteome</keyword>
<evidence type="ECO:0000313" key="3">
    <source>
        <dbReference type="Proteomes" id="UP001217089"/>
    </source>
</evidence>
<proteinExistence type="predicted"/>
<dbReference type="SUPFAM" id="SSF46585">
    <property type="entry name" value="HR1 repeat"/>
    <property type="match status" value="1"/>
</dbReference>
<feature type="domain" description="TOCA HR1" evidence="1">
    <location>
        <begin position="46"/>
        <end position="137"/>
    </location>
</feature>
<protein>
    <recommendedName>
        <fullName evidence="1">TOCA HR1 domain-containing protein</fullName>
    </recommendedName>
</protein>
<dbReference type="Pfam" id="PF25610">
    <property type="entry name" value="HR1_TOCA"/>
    <property type="match status" value="1"/>
</dbReference>
<dbReference type="Proteomes" id="UP001217089">
    <property type="component" value="Unassembled WGS sequence"/>
</dbReference>
<comment type="caution">
    <text evidence="2">The sequence shown here is derived from an EMBL/GenBank/DDBJ whole genome shotgun (WGS) entry which is preliminary data.</text>
</comment>
<accession>A0ABQ9F9D6</accession>
<sequence>MDVGFREIFRGCSQLQALEEERIAKMSEYLNHYNSHVSMLGPKLTQAEDMQFTMKSDRRKSALQNYLLYLRQAIEREKKGKEGVEKLVEVYEQRPNFADKDAQDDARQRLAQVTFTMNFLEASHFKMASVLAKLEGQPKMTHKFSPYVEHTHDEFDDFDDCNDCHENQMLGRCRVLYDYTAMHNDELSIKNVEYIFVYEILLRLPLSVHNFKLSKCRRMTLFIKYFKCFINLNDIKFSKLL</sequence>
<evidence type="ECO:0000313" key="2">
    <source>
        <dbReference type="EMBL" id="KAJ8313958.1"/>
    </source>
</evidence>
<gene>
    <name evidence="2" type="ORF">KUTeg_008519</name>
</gene>
<dbReference type="SUPFAM" id="SSF50044">
    <property type="entry name" value="SH3-domain"/>
    <property type="match status" value="1"/>
</dbReference>
<name>A0ABQ9F9D6_TEGGR</name>
<dbReference type="InterPro" id="IPR036274">
    <property type="entry name" value="HR1_rpt_sf"/>
</dbReference>
<dbReference type="InterPro" id="IPR036028">
    <property type="entry name" value="SH3-like_dom_sf"/>
</dbReference>